<dbReference type="InterPro" id="IPR044839">
    <property type="entry name" value="NDR1-like"/>
</dbReference>
<dbReference type="InterPro" id="IPR004864">
    <property type="entry name" value="LEA_2"/>
</dbReference>
<feature type="transmembrane region" description="Helical" evidence="5">
    <location>
        <begin position="47"/>
        <end position="73"/>
    </location>
</feature>
<dbReference type="Pfam" id="PF03168">
    <property type="entry name" value="LEA_2"/>
    <property type="match status" value="1"/>
</dbReference>
<comment type="caution">
    <text evidence="7">The sequence shown here is derived from an EMBL/GenBank/DDBJ whole genome shotgun (WGS) entry which is preliminary data.</text>
</comment>
<keyword evidence="4 5" id="KW-0472">Membrane</keyword>
<sequence>MASKTQSLPPEYEQYFLSSPEVYGIPATSPAYVLVPLHRTRIRRPRCCTLSCCAVLIPLFVLLAIFGTFSFLWPSDPDIQVVRLNIDRIKASVHPIPYMDIWMHLRLRVRNPNFVSVDYEPAVTSIAYRGRLLGFATSGKTSVDSRGVSYVEATLRFNEIRVMQDVVYYFNDDLEKGILPLDTTTEIDGTVQILLLSVPVKGKISCSIHVNMKNQTVVHEDCYPVISFDRS</sequence>
<name>A0A0K9Q5Y1_ZOSMR</name>
<evidence type="ECO:0000313" key="8">
    <source>
        <dbReference type="Proteomes" id="UP000036987"/>
    </source>
</evidence>
<reference evidence="8" key="1">
    <citation type="journal article" date="2016" name="Nature">
        <title>The genome of the seagrass Zostera marina reveals angiosperm adaptation to the sea.</title>
        <authorList>
            <person name="Olsen J.L."/>
            <person name="Rouze P."/>
            <person name="Verhelst B."/>
            <person name="Lin Y.-C."/>
            <person name="Bayer T."/>
            <person name="Collen J."/>
            <person name="Dattolo E."/>
            <person name="De Paoli E."/>
            <person name="Dittami S."/>
            <person name="Maumus F."/>
            <person name="Michel G."/>
            <person name="Kersting A."/>
            <person name="Lauritano C."/>
            <person name="Lohaus R."/>
            <person name="Toepel M."/>
            <person name="Tonon T."/>
            <person name="Vanneste K."/>
            <person name="Amirebrahimi M."/>
            <person name="Brakel J."/>
            <person name="Bostroem C."/>
            <person name="Chovatia M."/>
            <person name="Grimwood J."/>
            <person name="Jenkins J.W."/>
            <person name="Jueterbock A."/>
            <person name="Mraz A."/>
            <person name="Stam W.T."/>
            <person name="Tice H."/>
            <person name="Bornberg-Bauer E."/>
            <person name="Green P.J."/>
            <person name="Pearson G.A."/>
            <person name="Procaccini G."/>
            <person name="Duarte C.M."/>
            <person name="Schmutz J."/>
            <person name="Reusch T.B.H."/>
            <person name="Van de Peer Y."/>
        </authorList>
    </citation>
    <scope>NUCLEOTIDE SEQUENCE [LARGE SCALE GENOMIC DNA]</scope>
    <source>
        <strain evidence="8">cv. Finnish</strain>
    </source>
</reference>
<proteinExistence type="predicted"/>
<keyword evidence="3 5" id="KW-1133">Transmembrane helix</keyword>
<dbReference type="AlphaFoldDB" id="A0A0K9Q5Y1"/>
<evidence type="ECO:0000256" key="2">
    <source>
        <dbReference type="ARBA" id="ARBA00022692"/>
    </source>
</evidence>
<dbReference type="OrthoDB" id="1917236at2759"/>
<gene>
    <name evidence="7" type="ORF">ZOSMA_107G00220</name>
</gene>
<dbReference type="GO" id="GO:0098542">
    <property type="term" value="P:defense response to other organism"/>
    <property type="evidence" value="ECO:0007669"/>
    <property type="project" value="InterPro"/>
</dbReference>
<evidence type="ECO:0000256" key="1">
    <source>
        <dbReference type="ARBA" id="ARBA00004167"/>
    </source>
</evidence>
<organism evidence="7 8">
    <name type="scientific">Zostera marina</name>
    <name type="common">Eelgrass</name>
    <dbReference type="NCBI Taxonomy" id="29655"/>
    <lineage>
        <taxon>Eukaryota</taxon>
        <taxon>Viridiplantae</taxon>
        <taxon>Streptophyta</taxon>
        <taxon>Embryophyta</taxon>
        <taxon>Tracheophyta</taxon>
        <taxon>Spermatophyta</taxon>
        <taxon>Magnoliopsida</taxon>
        <taxon>Liliopsida</taxon>
        <taxon>Zosteraceae</taxon>
        <taxon>Zostera</taxon>
    </lineage>
</organism>
<accession>A0A0K9Q5Y1</accession>
<evidence type="ECO:0000259" key="6">
    <source>
        <dbReference type="Pfam" id="PF03168"/>
    </source>
</evidence>
<dbReference type="PANTHER" id="PTHR31234">
    <property type="entry name" value="LATE EMBRYOGENESIS ABUNDANT (LEA) HYDROXYPROLINE-RICH GLYCOPROTEIN FAMILY"/>
    <property type="match status" value="1"/>
</dbReference>
<feature type="domain" description="Late embryogenesis abundant protein LEA-2 subgroup" evidence="6">
    <location>
        <begin position="107"/>
        <end position="200"/>
    </location>
</feature>
<comment type="subcellular location">
    <subcellularLocation>
        <location evidence="1">Membrane</location>
        <topology evidence="1">Single-pass membrane protein</topology>
    </subcellularLocation>
</comment>
<dbReference type="GO" id="GO:0016020">
    <property type="term" value="C:membrane"/>
    <property type="evidence" value="ECO:0007669"/>
    <property type="project" value="UniProtKB-SubCell"/>
</dbReference>
<dbReference type="Proteomes" id="UP000036987">
    <property type="component" value="Unassembled WGS sequence"/>
</dbReference>
<dbReference type="EMBL" id="LFYR01000090">
    <property type="protein sequence ID" value="KMZ76025.1"/>
    <property type="molecule type" value="Genomic_DNA"/>
</dbReference>
<evidence type="ECO:0000313" key="7">
    <source>
        <dbReference type="EMBL" id="KMZ76025.1"/>
    </source>
</evidence>
<dbReference type="OMA" id="NFRIGRS"/>
<dbReference type="SUPFAM" id="SSF117070">
    <property type="entry name" value="LEA14-like"/>
    <property type="match status" value="1"/>
</dbReference>
<keyword evidence="8" id="KW-1185">Reference proteome</keyword>
<evidence type="ECO:0000256" key="3">
    <source>
        <dbReference type="ARBA" id="ARBA00022989"/>
    </source>
</evidence>
<dbReference type="PANTHER" id="PTHR31234:SF4">
    <property type="entry name" value="EXPRESSED PROTEIN"/>
    <property type="match status" value="1"/>
</dbReference>
<keyword evidence="2 5" id="KW-0812">Transmembrane</keyword>
<evidence type="ECO:0000256" key="4">
    <source>
        <dbReference type="ARBA" id="ARBA00023136"/>
    </source>
</evidence>
<protein>
    <submittedName>
        <fullName evidence="7">Late embryogenesis abundant hydroxyproline-rich glycoprotein</fullName>
    </submittedName>
</protein>
<evidence type="ECO:0000256" key="5">
    <source>
        <dbReference type="SAM" id="Phobius"/>
    </source>
</evidence>